<gene>
    <name evidence="1" type="ORF">XELAEV_18029709mg</name>
</gene>
<evidence type="ECO:0000313" key="2">
    <source>
        <dbReference type="Proteomes" id="UP000694892"/>
    </source>
</evidence>
<dbReference type="PANTHER" id="PTHR21301:SF13">
    <property type="match status" value="1"/>
</dbReference>
<evidence type="ECO:0000313" key="1">
    <source>
        <dbReference type="EMBL" id="OCT78621.1"/>
    </source>
</evidence>
<dbReference type="AlphaFoldDB" id="A0A974CTZ8"/>
<accession>A0A974CTZ8</accession>
<dbReference type="Proteomes" id="UP000694892">
    <property type="component" value="Chromosome 5S"/>
</dbReference>
<name>A0A974CTZ8_XENLA</name>
<evidence type="ECO:0008006" key="3">
    <source>
        <dbReference type="Google" id="ProtNLM"/>
    </source>
</evidence>
<reference evidence="2" key="1">
    <citation type="journal article" date="2016" name="Nature">
        <title>Genome evolution in the allotetraploid frog Xenopus laevis.</title>
        <authorList>
            <person name="Session A.M."/>
            <person name="Uno Y."/>
            <person name="Kwon T."/>
            <person name="Chapman J.A."/>
            <person name="Toyoda A."/>
            <person name="Takahashi S."/>
            <person name="Fukui A."/>
            <person name="Hikosaka A."/>
            <person name="Suzuki A."/>
            <person name="Kondo M."/>
            <person name="van Heeringen S.J."/>
            <person name="Quigley I."/>
            <person name="Heinz S."/>
            <person name="Ogino H."/>
            <person name="Ochi H."/>
            <person name="Hellsten U."/>
            <person name="Lyons J.B."/>
            <person name="Simakov O."/>
            <person name="Putnam N."/>
            <person name="Stites J."/>
            <person name="Kuroki Y."/>
            <person name="Tanaka T."/>
            <person name="Michiue T."/>
            <person name="Watanabe M."/>
            <person name="Bogdanovic O."/>
            <person name="Lister R."/>
            <person name="Georgiou G."/>
            <person name="Paranjpe S.S."/>
            <person name="van Kruijsbergen I."/>
            <person name="Shu S."/>
            <person name="Carlson J."/>
            <person name="Kinoshita T."/>
            <person name="Ohta Y."/>
            <person name="Mawaribuchi S."/>
            <person name="Jenkins J."/>
            <person name="Grimwood J."/>
            <person name="Schmutz J."/>
            <person name="Mitros T."/>
            <person name="Mozaffari S.V."/>
            <person name="Suzuki Y."/>
            <person name="Haramoto Y."/>
            <person name="Yamamoto T.S."/>
            <person name="Takagi C."/>
            <person name="Heald R."/>
            <person name="Miller K."/>
            <person name="Haudenschild C."/>
            <person name="Kitzman J."/>
            <person name="Nakayama T."/>
            <person name="Izutsu Y."/>
            <person name="Robert J."/>
            <person name="Fortriede J."/>
            <person name="Burns K."/>
            <person name="Lotay V."/>
            <person name="Karimi K."/>
            <person name="Yasuoka Y."/>
            <person name="Dichmann D.S."/>
            <person name="Flajnik M.F."/>
            <person name="Houston D.W."/>
            <person name="Shendure J."/>
            <person name="DuPasquier L."/>
            <person name="Vize P.D."/>
            <person name="Zorn A.M."/>
            <person name="Ito M."/>
            <person name="Marcotte E.M."/>
            <person name="Wallingford J.B."/>
            <person name="Ito Y."/>
            <person name="Asashima M."/>
            <person name="Ueno N."/>
            <person name="Matsuda Y."/>
            <person name="Veenstra G.J."/>
            <person name="Fujiyama A."/>
            <person name="Harland R.M."/>
            <person name="Taira M."/>
            <person name="Rokhsar D.S."/>
        </authorList>
    </citation>
    <scope>NUCLEOTIDE SEQUENCE [LARGE SCALE GENOMIC DNA]</scope>
    <source>
        <strain evidence="2">J</strain>
    </source>
</reference>
<organism evidence="1 2">
    <name type="scientific">Xenopus laevis</name>
    <name type="common">African clawed frog</name>
    <dbReference type="NCBI Taxonomy" id="8355"/>
    <lineage>
        <taxon>Eukaryota</taxon>
        <taxon>Metazoa</taxon>
        <taxon>Chordata</taxon>
        <taxon>Craniata</taxon>
        <taxon>Vertebrata</taxon>
        <taxon>Euteleostomi</taxon>
        <taxon>Amphibia</taxon>
        <taxon>Batrachia</taxon>
        <taxon>Anura</taxon>
        <taxon>Pipoidea</taxon>
        <taxon>Pipidae</taxon>
        <taxon>Xenopodinae</taxon>
        <taxon>Xenopus</taxon>
        <taxon>Xenopus</taxon>
    </lineage>
</organism>
<dbReference type="PANTHER" id="PTHR21301">
    <property type="entry name" value="REVERSE TRANSCRIPTASE"/>
    <property type="match status" value="1"/>
</dbReference>
<proteinExistence type="predicted"/>
<sequence length="171" mass="20540">MGIPVDDGQYLVSLDVEGLYSSIPRVWGESIDGVVQTEAYRKPTSTISLLWAERMQPQYQMKGVPVAEFLRMRRNCSTDMDFKKWVCDLEMRFKERKDPRKRIRREFKKAKITRREVALYGRKESQCKEGIVKLITPYHNQWYQFIKIVKKHWGILYTDENLQDWIKMELR</sequence>
<dbReference type="EMBL" id="CM004475">
    <property type="protein sequence ID" value="OCT78621.1"/>
    <property type="molecule type" value="Genomic_DNA"/>
</dbReference>
<protein>
    <recommendedName>
        <fullName evidence="3">Reverse transcriptase domain-containing protein</fullName>
    </recommendedName>
</protein>